<comment type="caution">
    <text evidence="1">The sequence shown here is derived from an EMBL/GenBank/DDBJ whole genome shotgun (WGS) entry which is preliminary data.</text>
</comment>
<reference evidence="1 2" key="1">
    <citation type="journal article" date="2022" name="bioRxiv">
        <title>Genomics of Preaxostyla Flagellates Illuminates Evolutionary Transitions and the Path Towards Mitochondrial Loss.</title>
        <authorList>
            <person name="Novak L.V.F."/>
            <person name="Treitli S.C."/>
            <person name="Pyrih J."/>
            <person name="Halakuc P."/>
            <person name="Pipaliya S.V."/>
            <person name="Vacek V."/>
            <person name="Brzon O."/>
            <person name="Soukal P."/>
            <person name="Eme L."/>
            <person name="Dacks J.B."/>
            <person name="Karnkowska A."/>
            <person name="Elias M."/>
            <person name="Hampl V."/>
        </authorList>
    </citation>
    <scope>NUCLEOTIDE SEQUENCE [LARGE SCALE GENOMIC DNA]</scope>
    <source>
        <strain evidence="1">NAU3</strain>
        <tissue evidence="1">Gut</tissue>
    </source>
</reference>
<evidence type="ECO:0000313" key="2">
    <source>
        <dbReference type="Proteomes" id="UP001281761"/>
    </source>
</evidence>
<organism evidence="1 2">
    <name type="scientific">Blattamonas nauphoetae</name>
    <dbReference type="NCBI Taxonomy" id="2049346"/>
    <lineage>
        <taxon>Eukaryota</taxon>
        <taxon>Metamonada</taxon>
        <taxon>Preaxostyla</taxon>
        <taxon>Oxymonadida</taxon>
        <taxon>Blattamonas</taxon>
    </lineage>
</organism>
<name>A0ABQ9X9J8_9EUKA</name>
<accession>A0ABQ9X9J8</accession>
<dbReference type="Proteomes" id="UP001281761">
    <property type="component" value="Unassembled WGS sequence"/>
</dbReference>
<sequence>MWTSNPLFDSNKAISLDSVVLDSNTIVQNILKPVTVRLSAPLYHGRTRLIVNQNSYLVGKSTNIVHSDELKCSEHNDSDHEKHHFSFKYPLLCHPTEPFDCDDFRIEVDGGRMCHPLLSDEQPNRRDSEQLWWK</sequence>
<protein>
    <submittedName>
        <fullName evidence="1">Uncharacterized protein</fullName>
    </submittedName>
</protein>
<evidence type="ECO:0000313" key="1">
    <source>
        <dbReference type="EMBL" id="KAK2948601.1"/>
    </source>
</evidence>
<gene>
    <name evidence="1" type="ORF">BLNAU_16500</name>
</gene>
<dbReference type="EMBL" id="JARBJD010000173">
    <property type="protein sequence ID" value="KAK2948601.1"/>
    <property type="molecule type" value="Genomic_DNA"/>
</dbReference>
<keyword evidence="2" id="KW-1185">Reference proteome</keyword>
<proteinExistence type="predicted"/>